<dbReference type="Pfam" id="PF07366">
    <property type="entry name" value="SnoaL"/>
    <property type="match status" value="1"/>
</dbReference>
<dbReference type="EMBL" id="QBML01000001">
    <property type="protein sequence ID" value="PZO45014.1"/>
    <property type="molecule type" value="Genomic_DNA"/>
</dbReference>
<dbReference type="PANTHER" id="PTHR38436">
    <property type="entry name" value="POLYKETIDE CYCLASE SNOAL-LIKE DOMAIN"/>
    <property type="match status" value="1"/>
</dbReference>
<proteinExistence type="predicted"/>
<dbReference type="InterPro" id="IPR009959">
    <property type="entry name" value="Cyclase_SnoaL-like"/>
</dbReference>
<dbReference type="PANTHER" id="PTHR38436:SF1">
    <property type="entry name" value="ESTER CYCLASE"/>
    <property type="match status" value="1"/>
</dbReference>
<organism evidence="1 2">
    <name type="scientific">Pseudanabaena frigida</name>
    <dbReference type="NCBI Taxonomy" id="945775"/>
    <lineage>
        <taxon>Bacteria</taxon>
        <taxon>Bacillati</taxon>
        <taxon>Cyanobacteriota</taxon>
        <taxon>Cyanophyceae</taxon>
        <taxon>Pseudanabaenales</taxon>
        <taxon>Pseudanabaenaceae</taxon>
        <taxon>Pseudanabaena</taxon>
    </lineage>
</organism>
<reference evidence="1 2" key="2">
    <citation type="submission" date="2018-06" db="EMBL/GenBank/DDBJ databases">
        <title>Metagenomic assembly of (sub)arctic Cyanobacteria and their associated microbiome from non-axenic cultures.</title>
        <authorList>
            <person name="Baurain D."/>
        </authorList>
    </citation>
    <scope>NUCLEOTIDE SEQUENCE [LARGE SCALE GENOMIC DNA]</scope>
    <source>
        <strain evidence="1">ULC066bin1</strain>
    </source>
</reference>
<protein>
    <submittedName>
        <fullName evidence="1">Ester cyclase</fullName>
    </submittedName>
</protein>
<dbReference type="SUPFAM" id="SSF54427">
    <property type="entry name" value="NTF2-like"/>
    <property type="match status" value="1"/>
</dbReference>
<accession>A0A2W4WIP2</accession>
<evidence type="ECO:0000313" key="1">
    <source>
        <dbReference type="EMBL" id="PZO45014.1"/>
    </source>
</evidence>
<evidence type="ECO:0000313" key="2">
    <source>
        <dbReference type="Proteomes" id="UP000249467"/>
    </source>
</evidence>
<dbReference type="AlphaFoldDB" id="A0A2W4WIP2"/>
<sequence length="159" mass="17786">MTSQKNKEIVLNFYQSFDNRKMDEAMELLSSDFVAHLAGITQPLNAEEFKQFGMNFYLAFSQGKHIFDEIITAEDKVITCGTFIATHSGNFQGLPATGKQIVLSIMHIDRIENGKIVEHWGQGDAMGLMQQLGILFIPSPKLLLLILKGFISKLFSKSA</sequence>
<reference evidence="1 2" key="1">
    <citation type="submission" date="2018-04" db="EMBL/GenBank/DDBJ databases">
        <authorList>
            <person name="Go L.Y."/>
            <person name="Mitchell J.A."/>
        </authorList>
    </citation>
    <scope>NUCLEOTIDE SEQUENCE [LARGE SCALE GENOMIC DNA]</scope>
    <source>
        <strain evidence="1">ULC066bin1</strain>
    </source>
</reference>
<dbReference type="Gene3D" id="3.10.450.50">
    <property type="match status" value="1"/>
</dbReference>
<comment type="caution">
    <text evidence="1">The sequence shown here is derived from an EMBL/GenBank/DDBJ whole genome shotgun (WGS) entry which is preliminary data.</text>
</comment>
<dbReference type="GO" id="GO:0030638">
    <property type="term" value="P:polyketide metabolic process"/>
    <property type="evidence" value="ECO:0007669"/>
    <property type="project" value="InterPro"/>
</dbReference>
<gene>
    <name evidence="1" type="ORF">DCF19_00525</name>
</gene>
<dbReference type="Proteomes" id="UP000249467">
    <property type="component" value="Unassembled WGS sequence"/>
</dbReference>
<name>A0A2W4WIP2_9CYAN</name>
<dbReference type="InterPro" id="IPR032710">
    <property type="entry name" value="NTF2-like_dom_sf"/>
</dbReference>